<dbReference type="SMART" id="SM00960">
    <property type="entry name" value="Robl_LC7"/>
    <property type="match status" value="1"/>
</dbReference>
<dbReference type="PANTHER" id="PTHR36222:SF1">
    <property type="entry name" value="SERINE PROTEASE INHIBITOR RV3364C"/>
    <property type="match status" value="1"/>
</dbReference>
<accession>A0A4R2JTM0</accession>
<proteinExistence type="predicted"/>
<dbReference type="EMBL" id="SLWS01000003">
    <property type="protein sequence ID" value="TCO60628.1"/>
    <property type="molecule type" value="Genomic_DNA"/>
</dbReference>
<dbReference type="InterPro" id="IPR004942">
    <property type="entry name" value="Roadblock/LAMTOR2_dom"/>
</dbReference>
<dbReference type="Gene3D" id="3.30.450.30">
    <property type="entry name" value="Dynein light chain 2a, cytoplasmic"/>
    <property type="match status" value="1"/>
</dbReference>
<name>A0A4R2JTM0_9PSEU</name>
<dbReference type="InterPro" id="IPR053141">
    <property type="entry name" value="Mycobact_SerProt_Inhib_Rv3364c"/>
</dbReference>
<keyword evidence="3" id="KW-1185">Reference proteome</keyword>
<reference evidence="2 3" key="1">
    <citation type="submission" date="2019-03" db="EMBL/GenBank/DDBJ databases">
        <title>Genomic Encyclopedia of Type Strains, Phase IV (KMG-IV): sequencing the most valuable type-strain genomes for metagenomic binning, comparative biology and taxonomic classification.</title>
        <authorList>
            <person name="Goeker M."/>
        </authorList>
    </citation>
    <scope>NUCLEOTIDE SEQUENCE [LARGE SCALE GENOMIC DNA]</scope>
    <source>
        <strain evidence="2 3">DSM 45934</strain>
    </source>
</reference>
<evidence type="ECO:0000259" key="1">
    <source>
        <dbReference type="SMART" id="SM00960"/>
    </source>
</evidence>
<evidence type="ECO:0000313" key="3">
    <source>
        <dbReference type="Proteomes" id="UP000295680"/>
    </source>
</evidence>
<dbReference type="Pfam" id="PF03259">
    <property type="entry name" value="Robl_LC7"/>
    <property type="match status" value="1"/>
</dbReference>
<dbReference type="PANTHER" id="PTHR36222">
    <property type="entry name" value="SERINE PROTEASE INHIBITOR RV3364C"/>
    <property type="match status" value="1"/>
</dbReference>
<sequence length="134" mass="13741">MTPFTDSWEAEINRLITSFVETTPGVAHAVVVAEDGLLLGFSDPLSHDTADQAAAIVGVLQSVAQGAARFFHGGPVTQTLVDMADGRLLLMTISDGLSLGVFATPDADVGSAVEATAGFVERAGRMLIPGVADG</sequence>
<gene>
    <name evidence="2" type="ORF">EV192_103203</name>
</gene>
<dbReference type="Proteomes" id="UP000295680">
    <property type="component" value="Unassembled WGS sequence"/>
</dbReference>
<dbReference type="AlphaFoldDB" id="A0A4R2JTM0"/>
<feature type="domain" description="Roadblock/LAMTOR2" evidence="1">
    <location>
        <begin position="13"/>
        <end position="103"/>
    </location>
</feature>
<dbReference type="SUPFAM" id="SSF103196">
    <property type="entry name" value="Roadblock/LC7 domain"/>
    <property type="match status" value="1"/>
</dbReference>
<dbReference type="RefSeq" id="WP_207926063.1">
    <property type="nucleotide sequence ID" value="NZ_SLWS01000003.1"/>
</dbReference>
<evidence type="ECO:0000313" key="2">
    <source>
        <dbReference type="EMBL" id="TCO60628.1"/>
    </source>
</evidence>
<organism evidence="2 3">
    <name type="scientific">Actinocrispum wychmicini</name>
    <dbReference type="NCBI Taxonomy" id="1213861"/>
    <lineage>
        <taxon>Bacteria</taxon>
        <taxon>Bacillati</taxon>
        <taxon>Actinomycetota</taxon>
        <taxon>Actinomycetes</taxon>
        <taxon>Pseudonocardiales</taxon>
        <taxon>Pseudonocardiaceae</taxon>
        <taxon>Actinocrispum</taxon>
    </lineage>
</organism>
<comment type="caution">
    <text evidence="2">The sequence shown here is derived from an EMBL/GenBank/DDBJ whole genome shotgun (WGS) entry which is preliminary data.</text>
</comment>
<protein>
    <recommendedName>
        <fullName evidence="1">Roadblock/LAMTOR2 domain-containing protein</fullName>
    </recommendedName>
</protein>